<dbReference type="OrthoDB" id="9803739at2"/>
<evidence type="ECO:0000256" key="1">
    <source>
        <dbReference type="ARBA" id="ARBA00007847"/>
    </source>
</evidence>
<keyword evidence="2" id="KW-0413">Isomerase</keyword>
<dbReference type="Pfam" id="PF01177">
    <property type="entry name" value="Asp_Glu_race"/>
    <property type="match status" value="1"/>
</dbReference>
<evidence type="ECO:0000313" key="4">
    <source>
        <dbReference type="Proteomes" id="UP000048965"/>
    </source>
</evidence>
<reference evidence="4" key="1">
    <citation type="submission" date="2014-09" db="EMBL/GenBank/DDBJ databases">
        <title>Whole genome shotgun sequence of Streptomyces sp. NBRC 110027.</title>
        <authorList>
            <person name="Komaki H."/>
            <person name="Ichikawa N."/>
            <person name="Katano-Makiyama Y."/>
            <person name="Hosoyama A."/>
            <person name="Hashimoto M."/>
            <person name="Uohara A."/>
            <person name="Kitahashi Y."/>
            <person name="Ohji S."/>
            <person name="Kimura A."/>
            <person name="Yamazoe A."/>
            <person name="Igarashi Y."/>
            <person name="Fujita N."/>
        </authorList>
    </citation>
    <scope>NUCLEOTIDE SEQUENCE [LARGE SCALE GENOMIC DNA]</scope>
    <source>
        <strain evidence="4">NBRC 110027</strain>
    </source>
</reference>
<dbReference type="InterPro" id="IPR001920">
    <property type="entry name" value="Asp/Glu_race"/>
</dbReference>
<accession>A0A0P4R3Y2</accession>
<comment type="similarity">
    <text evidence="1">Belongs to the aspartate/glutamate racemases family.</text>
</comment>
<keyword evidence="4" id="KW-1185">Reference proteome</keyword>
<evidence type="ECO:0000256" key="2">
    <source>
        <dbReference type="ARBA" id="ARBA00023235"/>
    </source>
</evidence>
<evidence type="ECO:0000313" key="3">
    <source>
        <dbReference type="EMBL" id="GAO06910.1"/>
    </source>
</evidence>
<dbReference type="GO" id="GO:0047661">
    <property type="term" value="F:amino-acid racemase activity"/>
    <property type="evidence" value="ECO:0007669"/>
    <property type="project" value="InterPro"/>
</dbReference>
<dbReference type="Proteomes" id="UP000048965">
    <property type="component" value="Unassembled WGS sequence"/>
</dbReference>
<dbReference type="RefSeq" id="WP_042150475.1">
    <property type="nucleotide sequence ID" value="NZ_BBNO01000002.1"/>
</dbReference>
<dbReference type="PANTHER" id="PTHR21198:SF7">
    <property type="entry name" value="ASPARTATE-GLUTAMATE RACEMASE FAMILY"/>
    <property type="match status" value="1"/>
</dbReference>
<reference evidence="3 4" key="2">
    <citation type="journal article" date="2015" name="Stand. Genomic Sci.">
        <title>Draft genome sequence of marine-derived Streptomyces sp. TP-A0598, a producer of anti-MRSA antibiotic lydicamycins.</title>
        <authorList>
            <person name="Komaki H."/>
            <person name="Ichikawa N."/>
            <person name="Hosoyama A."/>
            <person name="Fujita N."/>
            <person name="Igarashi Y."/>
        </authorList>
    </citation>
    <scope>NUCLEOTIDE SEQUENCE [LARGE SCALE GENOMIC DNA]</scope>
    <source>
        <strain evidence="3 4">NBRC 110027</strain>
    </source>
</reference>
<dbReference type="PANTHER" id="PTHR21198">
    <property type="entry name" value="GLUTAMATE RACEMASE"/>
    <property type="match status" value="1"/>
</dbReference>
<dbReference type="InterPro" id="IPR015942">
    <property type="entry name" value="Asp/Glu/hydantoin_racemase"/>
</dbReference>
<dbReference type="SUPFAM" id="SSF53681">
    <property type="entry name" value="Aspartate/glutamate racemase"/>
    <property type="match status" value="2"/>
</dbReference>
<dbReference type="AlphaFoldDB" id="A0A0P4R3Y2"/>
<sequence length="259" mass="28527">MTTPVLPAAAVLGVLGGMGPLASAEFLRTLYAGEWHGPEQSRPRVLLDSDPAFPDRTEAIRQGRAREMTERLEDRLAQLLERGADQVVVVCFTAHHFLPLVDPALRGRVVSLVETTAAELAGATGRFLMLSTEGSRRARIFESQPGWDAVAHRVVRPDEDAQARVHRLIYRMKRYGPLPHEALPEVEHLMRRHDCTGVVLGCTEFHLVSRDLTERYGPDRTVDALRTLAVRFSAGLPAPQPLVSSLPTSATREGACSSR</sequence>
<proteinExistence type="inferred from homology"/>
<dbReference type="InterPro" id="IPR004380">
    <property type="entry name" value="Asp_race"/>
</dbReference>
<gene>
    <name evidence="3" type="ORF">TPA0598_02_01480</name>
</gene>
<dbReference type="EMBL" id="BBNO01000002">
    <property type="protein sequence ID" value="GAO06910.1"/>
    <property type="molecule type" value="Genomic_DNA"/>
</dbReference>
<protein>
    <submittedName>
        <fullName evidence="3">Aspartate racemase</fullName>
    </submittedName>
</protein>
<comment type="caution">
    <text evidence="3">The sequence shown here is derived from an EMBL/GenBank/DDBJ whole genome shotgun (WGS) entry which is preliminary data.</text>
</comment>
<organism evidence="3 4">
    <name type="scientific">Streptomyces lydicamycinicus</name>
    <dbReference type="NCBI Taxonomy" id="1546107"/>
    <lineage>
        <taxon>Bacteria</taxon>
        <taxon>Bacillati</taxon>
        <taxon>Actinomycetota</taxon>
        <taxon>Actinomycetes</taxon>
        <taxon>Kitasatosporales</taxon>
        <taxon>Streptomycetaceae</taxon>
        <taxon>Streptomyces</taxon>
    </lineage>
</organism>
<dbReference type="Gene3D" id="3.40.50.1860">
    <property type="match status" value="2"/>
</dbReference>
<name>A0A0P4R3Y2_9ACTN</name>
<dbReference type="NCBIfam" id="TIGR00035">
    <property type="entry name" value="asp_race"/>
    <property type="match status" value="1"/>
</dbReference>